<reference evidence="1 2" key="1">
    <citation type="submission" date="2016-01" db="EMBL/GenBank/DDBJ databases">
        <title>Draft Genome Sequences of Seven Thermophilic Sporeformers Isolated from Foods.</title>
        <authorList>
            <person name="Berendsen E.M."/>
            <person name="Wells-Bennik M.H."/>
            <person name="Krawcyk A.O."/>
            <person name="De Jong A."/>
            <person name="Holsappel S."/>
            <person name="Eijlander R.T."/>
            <person name="Kuipers O.P."/>
        </authorList>
    </citation>
    <scope>NUCLEOTIDE SEQUENCE [LARGE SCALE GENOMIC DNA]</scope>
    <source>
        <strain evidence="1 2">B4109</strain>
    </source>
</reference>
<protein>
    <submittedName>
        <fullName evidence="1">Uncharacterized protein</fullName>
    </submittedName>
</protein>
<proteinExistence type="predicted"/>
<evidence type="ECO:0000313" key="2">
    <source>
        <dbReference type="Proteomes" id="UP000075424"/>
    </source>
</evidence>
<accession>A0A150ML49</accession>
<organism evidence="1 2">
    <name type="scientific">Geobacillus stearothermophilus</name>
    <name type="common">Bacillus stearothermophilus</name>
    <dbReference type="NCBI Taxonomy" id="1422"/>
    <lineage>
        <taxon>Bacteria</taxon>
        <taxon>Bacillati</taxon>
        <taxon>Bacillota</taxon>
        <taxon>Bacilli</taxon>
        <taxon>Bacillales</taxon>
        <taxon>Anoxybacillaceae</taxon>
        <taxon>Geobacillus</taxon>
    </lineage>
</organism>
<dbReference type="EMBL" id="LQYV01000089">
    <property type="protein sequence ID" value="KYD25206.1"/>
    <property type="molecule type" value="Genomic_DNA"/>
</dbReference>
<gene>
    <name evidence="1" type="ORF">B4109_1360</name>
</gene>
<evidence type="ECO:0000313" key="1">
    <source>
        <dbReference type="EMBL" id="KYD25206.1"/>
    </source>
</evidence>
<name>A0A150ML49_GEOSE</name>
<dbReference type="AlphaFoldDB" id="A0A150ML49"/>
<sequence>MLAGLILHLFAFVSSSGARLCSDMVGNKMFAASFRIAHCLRLLAI</sequence>
<dbReference type="Proteomes" id="UP000075424">
    <property type="component" value="Unassembled WGS sequence"/>
</dbReference>
<comment type="caution">
    <text evidence="1">The sequence shown here is derived from an EMBL/GenBank/DDBJ whole genome shotgun (WGS) entry which is preliminary data.</text>
</comment>